<feature type="domain" description="EamA" evidence="8">
    <location>
        <begin position="72"/>
        <end position="201"/>
    </location>
</feature>
<keyword evidence="3 7" id="KW-0812">Transmembrane</keyword>
<dbReference type="InterPro" id="IPR000620">
    <property type="entry name" value="EamA_dom"/>
</dbReference>
<comment type="subcellular location">
    <subcellularLocation>
        <location evidence="1">Membrane</location>
        <topology evidence="1">Multi-pass membrane protein</topology>
    </subcellularLocation>
</comment>
<keyword evidence="4 7" id="KW-1133">Transmembrane helix</keyword>
<feature type="transmembrane region" description="Helical" evidence="7">
    <location>
        <begin position="127"/>
        <end position="147"/>
    </location>
</feature>
<evidence type="ECO:0000256" key="1">
    <source>
        <dbReference type="ARBA" id="ARBA00004141"/>
    </source>
</evidence>
<dbReference type="Pfam" id="PF00892">
    <property type="entry name" value="EamA"/>
    <property type="match status" value="2"/>
</dbReference>
<feature type="transmembrane region" description="Helical" evidence="7">
    <location>
        <begin position="66"/>
        <end position="85"/>
    </location>
</feature>
<keyword evidence="5 7" id="KW-0472">Membrane</keyword>
<dbReference type="InterPro" id="IPR037185">
    <property type="entry name" value="EmrE-like"/>
</dbReference>
<gene>
    <name evidence="9" type="ORF">CITCOLO1_LOCUS22260</name>
</gene>
<name>A0ABP0ZEJ1_9ROSI</name>
<feature type="transmembrane region" description="Helical" evidence="7">
    <location>
        <begin position="159"/>
        <end position="179"/>
    </location>
</feature>
<evidence type="ECO:0000256" key="6">
    <source>
        <dbReference type="SAM" id="MobiDB-lite"/>
    </source>
</evidence>
<feature type="transmembrane region" description="Helical" evidence="7">
    <location>
        <begin position="273"/>
        <end position="294"/>
    </location>
</feature>
<feature type="transmembrane region" description="Helical" evidence="7">
    <location>
        <begin position="337"/>
        <end position="356"/>
    </location>
</feature>
<feature type="transmembrane region" description="Helical" evidence="7">
    <location>
        <begin position="97"/>
        <end position="115"/>
    </location>
</feature>
<evidence type="ECO:0000256" key="3">
    <source>
        <dbReference type="ARBA" id="ARBA00022692"/>
    </source>
</evidence>
<evidence type="ECO:0000313" key="10">
    <source>
        <dbReference type="Proteomes" id="UP001642487"/>
    </source>
</evidence>
<feature type="region of interest" description="Disordered" evidence="6">
    <location>
        <begin position="396"/>
        <end position="428"/>
    </location>
</feature>
<feature type="transmembrane region" description="Helical" evidence="7">
    <location>
        <begin position="306"/>
        <end position="325"/>
    </location>
</feature>
<feature type="transmembrane region" description="Helical" evidence="7">
    <location>
        <begin position="240"/>
        <end position="261"/>
    </location>
</feature>
<accession>A0ABP0ZEJ1</accession>
<evidence type="ECO:0000256" key="4">
    <source>
        <dbReference type="ARBA" id="ARBA00022989"/>
    </source>
</evidence>
<dbReference type="SUPFAM" id="SSF103481">
    <property type="entry name" value="Multidrug resistance efflux transporter EmrE"/>
    <property type="match status" value="2"/>
</dbReference>
<feature type="compositionally biased region" description="Acidic residues" evidence="6">
    <location>
        <begin position="396"/>
        <end position="407"/>
    </location>
</feature>
<dbReference type="EMBL" id="OZ021743">
    <property type="protein sequence ID" value="CAK9329781.1"/>
    <property type="molecule type" value="Genomic_DNA"/>
</dbReference>
<dbReference type="Proteomes" id="UP001642487">
    <property type="component" value="Chromosome 9"/>
</dbReference>
<comment type="similarity">
    <text evidence="2">Belongs to the drug/metabolite transporter (DMT) superfamily. Plant drug/metabolite exporter (P-DME) (TC 2.A.7.4) family.</text>
</comment>
<keyword evidence="10" id="KW-1185">Reference proteome</keyword>
<dbReference type="InterPro" id="IPR030184">
    <property type="entry name" value="WAT1-related"/>
</dbReference>
<dbReference type="PANTHER" id="PTHR31218">
    <property type="entry name" value="WAT1-RELATED PROTEIN"/>
    <property type="match status" value="1"/>
</dbReference>
<feature type="transmembrane region" description="Helical" evidence="7">
    <location>
        <begin position="191"/>
        <end position="210"/>
    </location>
</feature>
<evidence type="ECO:0000313" key="9">
    <source>
        <dbReference type="EMBL" id="CAK9329781.1"/>
    </source>
</evidence>
<proteinExistence type="inferred from homology"/>
<organism evidence="9 10">
    <name type="scientific">Citrullus colocynthis</name>
    <name type="common">colocynth</name>
    <dbReference type="NCBI Taxonomy" id="252529"/>
    <lineage>
        <taxon>Eukaryota</taxon>
        <taxon>Viridiplantae</taxon>
        <taxon>Streptophyta</taxon>
        <taxon>Embryophyta</taxon>
        <taxon>Tracheophyta</taxon>
        <taxon>Spermatophyta</taxon>
        <taxon>Magnoliopsida</taxon>
        <taxon>eudicotyledons</taxon>
        <taxon>Gunneridae</taxon>
        <taxon>Pentapetalae</taxon>
        <taxon>rosids</taxon>
        <taxon>fabids</taxon>
        <taxon>Cucurbitales</taxon>
        <taxon>Cucurbitaceae</taxon>
        <taxon>Benincaseae</taxon>
        <taxon>Citrullus</taxon>
    </lineage>
</organism>
<feature type="domain" description="EamA" evidence="8">
    <location>
        <begin position="243"/>
        <end position="380"/>
    </location>
</feature>
<evidence type="ECO:0000256" key="5">
    <source>
        <dbReference type="ARBA" id="ARBA00023136"/>
    </source>
</evidence>
<reference evidence="9 10" key="1">
    <citation type="submission" date="2024-03" db="EMBL/GenBank/DDBJ databases">
        <authorList>
            <person name="Gkanogiannis A."/>
            <person name="Becerra Lopez-Lavalle L."/>
        </authorList>
    </citation>
    <scope>NUCLEOTIDE SEQUENCE [LARGE SCALE GENOMIC DNA]</scope>
</reference>
<sequence length="428" mass="46920">MLRMINSKSYVYSAKLGPPHTSLSILWEQTTASTGGSPFLSLKRERWICFPNNPEMGWRFDDYKPAVAMVGLQCIFAALAIFSRAALLQGMSPRVFVFYRNAIATLSMAPAVFLSTKKSGNRLSISLRGFFVISITALVGVTANQNAYFEGLYLSSSSAASAIVNLIPAITFVMAATVGLEKLKARSWRSLAKIVGTVVCVGGAASMALIKGPKLLNAQILPKNITLLNMLGLVQPGGDTWFLGCVLLFVSSCFWAFWIIMLVPVSRHCPDPVISGTWMLFIATILSGIFTVLVDDNTKVWNLPSLLQFATCVYAGTTSAFSFCVQSWCVSRRGPLFTALFNPVCTVITTFVSSLFMHEDLYIGSLMGAIAVIIGLYIVLWGKAKDVEDMKRQREEVEDGIIDDSEKDLEQPLLRDEESDDTIKCDKA</sequence>
<protein>
    <recommendedName>
        <fullName evidence="8">EamA domain-containing protein</fullName>
    </recommendedName>
</protein>
<evidence type="ECO:0000256" key="7">
    <source>
        <dbReference type="SAM" id="Phobius"/>
    </source>
</evidence>
<evidence type="ECO:0000259" key="8">
    <source>
        <dbReference type="Pfam" id="PF00892"/>
    </source>
</evidence>
<evidence type="ECO:0000256" key="2">
    <source>
        <dbReference type="ARBA" id="ARBA00007635"/>
    </source>
</evidence>
<feature type="compositionally biased region" description="Basic and acidic residues" evidence="6">
    <location>
        <begin position="408"/>
        <end position="428"/>
    </location>
</feature>
<feature type="transmembrane region" description="Helical" evidence="7">
    <location>
        <begin position="362"/>
        <end position="382"/>
    </location>
</feature>